<keyword evidence="2" id="KW-1185">Reference proteome</keyword>
<reference evidence="1" key="2">
    <citation type="submission" date="2020-11" db="EMBL/GenBank/DDBJ databases">
        <authorList>
            <person name="McCartney M.A."/>
            <person name="Auch B."/>
            <person name="Kono T."/>
            <person name="Mallez S."/>
            <person name="Becker A."/>
            <person name="Gohl D.M."/>
            <person name="Silverstein K.A.T."/>
            <person name="Koren S."/>
            <person name="Bechman K.B."/>
            <person name="Herman A."/>
            <person name="Abrahante J.E."/>
            <person name="Garbe J."/>
        </authorList>
    </citation>
    <scope>NUCLEOTIDE SEQUENCE</scope>
    <source>
        <strain evidence="1">Duluth1</strain>
        <tissue evidence="1">Whole animal</tissue>
    </source>
</reference>
<organism evidence="1 2">
    <name type="scientific">Dreissena polymorpha</name>
    <name type="common">Zebra mussel</name>
    <name type="synonym">Mytilus polymorpha</name>
    <dbReference type="NCBI Taxonomy" id="45954"/>
    <lineage>
        <taxon>Eukaryota</taxon>
        <taxon>Metazoa</taxon>
        <taxon>Spiralia</taxon>
        <taxon>Lophotrochozoa</taxon>
        <taxon>Mollusca</taxon>
        <taxon>Bivalvia</taxon>
        <taxon>Autobranchia</taxon>
        <taxon>Heteroconchia</taxon>
        <taxon>Euheterodonta</taxon>
        <taxon>Imparidentia</taxon>
        <taxon>Neoheterodontei</taxon>
        <taxon>Myida</taxon>
        <taxon>Dreissenoidea</taxon>
        <taxon>Dreissenidae</taxon>
        <taxon>Dreissena</taxon>
    </lineage>
</organism>
<evidence type="ECO:0000313" key="2">
    <source>
        <dbReference type="Proteomes" id="UP000828390"/>
    </source>
</evidence>
<sequence>MNELKVQPSEKIHFLVNNLGTESQMWAESMRASCASDPKLGLKLIWERLDHYYGSAEK</sequence>
<proteinExistence type="predicted"/>
<dbReference type="AlphaFoldDB" id="A0A9D4BL17"/>
<reference evidence="1" key="1">
    <citation type="journal article" date="2019" name="bioRxiv">
        <title>The Genome of the Zebra Mussel, Dreissena polymorpha: A Resource for Invasive Species Research.</title>
        <authorList>
            <person name="McCartney M.A."/>
            <person name="Auch B."/>
            <person name="Kono T."/>
            <person name="Mallez S."/>
            <person name="Zhang Y."/>
            <person name="Obille A."/>
            <person name="Becker A."/>
            <person name="Abrahante J.E."/>
            <person name="Garbe J."/>
            <person name="Badalamenti J.P."/>
            <person name="Herman A."/>
            <person name="Mangelson H."/>
            <person name="Liachko I."/>
            <person name="Sullivan S."/>
            <person name="Sone E.D."/>
            <person name="Koren S."/>
            <person name="Silverstein K.A.T."/>
            <person name="Beckman K.B."/>
            <person name="Gohl D.M."/>
        </authorList>
    </citation>
    <scope>NUCLEOTIDE SEQUENCE</scope>
    <source>
        <strain evidence="1">Duluth1</strain>
        <tissue evidence="1">Whole animal</tissue>
    </source>
</reference>
<evidence type="ECO:0000313" key="1">
    <source>
        <dbReference type="EMBL" id="KAH3697118.1"/>
    </source>
</evidence>
<accession>A0A9D4BL17</accession>
<name>A0A9D4BL17_DREPO</name>
<dbReference type="Proteomes" id="UP000828390">
    <property type="component" value="Unassembled WGS sequence"/>
</dbReference>
<comment type="caution">
    <text evidence="1">The sequence shown here is derived from an EMBL/GenBank/DDBJ whole genome shotgun (WGS) entry which is preliminary data.</text>
</comment>
<protein>
    <submittedName>
        <fullName evidence="1">Uncharacterized protein</fullName>
    </submittedName>
</protein>
<dbReference type="EMBL" id="JAIWYP010000016">
    <property type="protein sequence ID" value="KAH3697118.1"/>
    <property type="molecule type" value="Genomic_DNA"/>
</dbReference>
<gene>
    <name evidence="1" type="ORF">DPMN_084605</name>
</gene>